<sequence length="149" mass="16125">HIRGSAILHVGFVGVRKNGIVSGDDNGLAFYHNLYKVVMVNATETTRIMGRYPSPGPEISSKSKRPSTVFGLAPLPLGQLPHGSESFGLVAMLTPYKPYKFSKPKNVSSDPTAQSKSISGCLAWYPADKIQLDPDSPVVHTDPLLAFSW</sequence>
<organism evidence="1 2">
    <name type="scientific">Acaulospora morrowiae</name>
    <dbReference type="NCBI Taxonomy" id="94023"/>
    <lineage>
        <taxon>Eukaryota</taxon>
        <taxon>Fungi</taxon>
        <taxon>Fungi incertae sedis</taxon>
        <taxon>Mucoromycota</taxon>
        <taxon>Glomeromycotina</taxon>
        <taxon>Glomeromycetes</taxon>
        <taxon>Diversisporales</taxon>
        <taxon>Acaulosporaceae</taxon>
        <taxon>Acaulospora</taxon>
    </lineage>
</organism>
<reference evidence="1" key="1">
    <citation type="submission" date="2021-06" db="EMBL/GenBank/DDBJ databases">
        <authorList>
            <person name="Kallberg Y."/>
            <person name="Tangrot J."/>
            <person name="Rosling A."/>
        </authorList>
    </citation>
    <scope>NUCLEOTIDE SEQUENCE</scope>
    <source>
        <strain evidence="1">CL551</strain>
    </source>
</reference>
<accession>A0A9N9P3C1</accession>
<dbReference type="OrthoDB" id="289913at2759"/>
<evidence type="ECO:0000313" key="1">
    <source>
        <dbReference type="EMBL" id="CAG8784366.1"/>
    </source>
</evidence>
<name>A0A9N9P3C1_9GLOM</name>
<evidence type="ECO:0000313" key="2">
    <source>
        <dbReference type="Proteomes" id="UP000789342"/>
    </source>
</evidence>
<dbReference type="EMBL" id="CAJVPV010055291">
    <property type="protein sequence ID" value="CAG8784366.1"/>
    <property type="molecule type" value="Genomic_DNA"/>
</dbReference>
<proteinExistence type="predicted"/>
<dbReference type="AlphaFoldDB" id="A0A9N9P3C1"/>
<feature type="non-terminal residue" evidence="1">
    <location>
        <position position="1"/>
    </location>
</feature>
<keyword evidence="2" id="KW-1185">Reference proteome</keyword>
<dbReference type="Proteomes" id="UP000789342">
    <property type="component" value="Unassembled WGS sequence"/>
</dbReference>
<feature type="non-terminal residue" evidence="1">
    <location>
        <position position="149"/>
    </location>
</feature>
<comment type="caution">
    <text evidence="1">The sequence shown here is derived from an EMBL/GenBank/DDBJ whole genome shotgun (WGS) entry which is preliminary data.</text>
</comment>
<dbReference type="Pfam" id="PF23410">
    <property type="entry name" value="Beta-prop_VPS8"/>
    <property type="match status" value="1"/>
</dbReference>
<gene>
    <name evidence="1" type="ORF">AMORRO_LOCUS17591</name>
</gene>
<protein>
    <submittedName>
        <fullName evidence="1">8202_t:CDS:1</fullName>
    </submittedName>
</protein>